<comment type="catalytic activity">
    <reaction evidence="6">
        <text>P(1),P(4)-bis(5'-adenosyl) tetraphosphate + H2O = 2 ADP + 2 H(+)</text>
        <dbReference type="Rhea" id="RHEA:24252"/>
        <dbReference type="ChEBI" id="CHEBI:15377"/>
        <dbReference type="ChEBI" id="CHEBI:15378"/>
        <dbReference type="ChEBI" id="CHEBI:58141"/>
        <dbReference type="ChEBI" id="CHEBI:456216"/>
        <dbReference type="EC" id="3.6.1.41"/>
    </reaction>
</comment>
<evidence type="ECO:0000256" key="3">
    <source>
        <dbReference type="ARBA" id="ARBA00022741"/>
    </source>
</evidence>
<dbReference type="AlphaFoldDB" id="A0A4S3B5B5"/>
<evidence type="ECO:0000259" key="7">
    <source>
        <dbReference type="PROSITE" id="PS51831"/>
    </source>
</evidence>
<keyword evidence="5" id="KW-0408">Iron</keyword>
<accession>A0A4S3B5B5</accession>
<evidence type="ECO:0000313" key="8">
    <source>
        <dbReference type="EMBL" id="THB62062.1"/>
    </source>
</evidence>
<evidence type="ECO:0000256" key="6">
    <source>
        <dbReference type="ARBA" id="ARBA00049417"/>
    </source>
</evidence>
<dbReference type="SMART" id="SM00471">
    <property type="entry name" value="HDc"/>
    <property type="match status" value="1"/>
</dbReference>
<dbReference type="NCBIfam" id="TIGR00488">
    <property type="entry name" value="bis(5'-nucleosyl)-tetraphosphatase (symmetrical) YqeK"/>
    <property type="match status" value="1"/>
</dbReference>
<keyword evidence="9" id="KW-1185">Reference proteome</keyword>
<organism evidence="8 9">
    <name type="scientific">Vagococcus silagei</name>
    <dbReference type="NCBI Taxonomy" id="2508885"/>
    <lineage>
        <taxon>Bacteria</taxon>
        <taxon>Bacillati</taxon>
        <taxon>Bacillota</taxon>
        <taxon>Bacilli</taxon>
        <taxon>Lactobacillales</taxon>
        <taxon>Enterococcaceae</taxon>
        <taxon>Vagococcus</taxon>
    </lineage>
</organism>
<dbReference type="GO" id="GO:0008803">
    <property type="term" value="F:bis(5'-nucleosyl)-tetraphosphatase (symmetrical) activity"/>
    <property type="evidence" value="ECO:0007669"/>
    <property type="project" value="UniProtKB-EC"/>
</dbReference>
<dbReference type="PROSITE" id="PS51831">
    <property type="entry name" value="HD"/>
    <property type="match status" value="1"/>
</dbReference>
<proteinExistence type="predicted"/>
<dbReference type="EC" id="3.6.1.41" evidence="1"/>
<dbReference type="InterPro" id="IPR003607">
    <property type="entry name" value="HD/PDEase_dom"/>
</dbReference>
<dbReference type="InterPro" id="IPR006674">
    <property type="entry name" value="HD_domain"/>
</dbReference>
<gene>
    <name evidence="8" type="ORF">ESZ54_02320</name>
</gene>
<dbReference type="InterPro" id="IPR051094">
    <property type="entry name" value="Diverse_Catalytic_Enzymes"/>
</dbReference>
<name>A0A4S3B5B5_9ENTE</name>
<evidence type="ECO:0000313" key="9">
    <source>
        <dbReference type="Proteomes" id="UP000310506"/>
    </source>
</evidence>
<comment type="caution">
    <text evidence="8">The sequence shown here is derived from an EMBL/GenBank/DDBJ whole genome shotgun (WGS) entry which is preliminary data.</text>
</comment>
<evidence type="ECO:0000256" key="2">
    <source>
        <dbReference type="ARBA" id="ARBA00022723"/>
    </source>
</evidence>
<keyword evidence="4" id="KW-0378">Hydrolase</keyword>
<keyword evidence="3" id="KW-0547">Nucleotide-binding</keyword>
<dbReference type="EMBL" id="SDGV01000004">
    <property type="protein sequence ID" value="THB62062.1"/>
    <property type="molecule type" value="Genomic_DNA"/>
</dbReference>
<dbReference type="RefSeq" id="WP_136136062.1">
    <property type="nucleotide sequence ID" value="NZ_SDGV01000004.1"/>
</dbReference>
<dbReference type="PANTHER" id="PTHR35795">
    <property type="entry name" value="SLR1885 PROTEIN"/>
    <property type="match status" value="1"/>
</dbReference>
<evidence type="ECO:0000256" key="1">
    <source>
        <dbReference type="ARBA" id="ARBA00012506"/>
    </source>
</evidence>
<evidence type="ECO:0000256" key="4">
    <source>
        <dbReference type="ARBA" id="ARBA00022801"/>
    </source>
</evidence>
<reference evidence="8 9" key="1">
    <citation type="submission" date="2019-01" db="EMBL/GenBank/DDBJ databases">
        <title>Vagococcus silagei sp. nov. isolated from brewer's grain.</title>
        <authorList>
            <person name="Guu J.-R."/>
        </authorList>
    </citation>
    <scope>NUCLEOTIDE SEQUENCE [LARGE SCALE GENOMIC DNA]</scope>
    <source>
        <strain evidence="8 9">2B-2</strain>
    </source>
</reference>
<dbReference type="CDD" id="cd00077">
    <property type="entry name" value="HDc"/>
    <property type="match status" value="1"/>
</dbReference>
<dbReference type="GO" id="GO:0046872">
    <property type="term" value="F:metal ion binding"/>
    <property type="evidence" value="ECO:0007669"/>
    <property type="project" value="UniProtKB-KW"/>
</dbReference>
<dbReference type="Gene3D" id="1.10.3210.10">
    <property type="entry name" value="Hypothetical protein af1432"/>
    <property type="match status" value="1"/>
</dbReference>
<dbReference type="PANTHER" id="PTHR35795:SF1">
    <property type="entry name" value="BIS(5'-NUCLEOSYL)-TETRAPHOSPHATASE, SYMMETRICAL"/>
    <property type="match status" value="1"/>
</dbReference>
<dbReference type="OrthoDB" id="9782134at2"/>
<feature type="domain" description="HD" evidence="7">
    <location>
        <begin position="31"/>
        <end position="145"/>
    </location>
</feature>
<keyword evidence="2" id="KW-0479">Metal-binding</keyword>
<dbReference type="GO" id="GO:0000166">
    <property type="term" value="F:nucleotide binding"/>
    <property type="evidence" value="ECO:0007669"/>
    <property type="project" value="UniProtKB-KW"/>
</dbReference>
<evidence type="ECO:0000256" key="5">
    <source>
        <dbReference type="ARBA" id="ARBA00023004"/>
    </source>
</evidence>
<sequence length="199" mass="22555">MTVITKWSSDLTTLSRVELLEKIRAQINERRFAHVLRVEEKALELAQDKNVNLEKVSLAALCHDYAKDRPDEEMIARIKAGDYDQEMLKFGSAIWHGDVGAELVSEELGINDAEILNAIRLHTVGASEMSLLEKIIYVADYTEAGRDFPGVEEARQITAVDLDEAVSFATKHTLQHLIETNQKIYPKTLTTYNRWVAKL</sequence>
<dbReference type="Pfam" id="PF01966">
    <property type="entry name" value="HD"/>
    <property type="match status" value="1"/>
</dbReference>
<dbReference type="SUPFAM" id="SSF109604">
    <property type="entry name" value="HD-domain/PDEase-like"/>
    <property type="match status" value="1"/>
</dbReference>
<protein>
    <recommendedName>
        <fullName evidence="1">bis(5'-nucleosyl)-tetraphosphatase (symmetrical)</fullName>
        <ecNumber evidence="1">3.6.1.41</ecNumber>
    </recommendedName>
</protein>
<dbReference type="InterPro" id="IPR005249">
    <property type="entry name" value="YqeK"/>
</dbReference>
<dbReference type="Proteomes" id="UP000310506">
    <property type="component" value="Unassembled WGS sequence"/>
</dbReference>